<name>F5XLF6_MICPN</name>
<proteinExistence type="inferred from homology"/>
<evidence type="ECO:0000313" key="6">
    <source>
        <dbReference type="Proteomes" id="UP000007947"/>
    </source>
</evidence>
<gene>
    <name evidence="5" type="ordered locus">MLP_32080</name>
</gene>
<sequence length="164" mass="17424">MRRQQLFVAGGWIDGIDEFEVHDPYDGELVATVAVASPEQAVQADRSGQGRGSPGCDHPADRRRGSAPIAVGDGPVRGTQPRGHADRVNSARFGLNTALFTRDLGAALSFAKSAEAGSVLINITRSFRADHMPYGGVKDSGQGREGVKYAIAELLDQRLVVLTP</sequence>
<dbReference type="InterPro" id="IPR016162">
    <property type="entry name" value="Ald_DH_N"/>
</dbReference>
<evidence type="ECO:0000256" key="3">
    <source>
        <dbReference type="SAM" id="MobiDB-lite"/>
    </source>
</evidence>
<dbReference type="eggNOG" id="COG1012">
    <property type="taxonomic scope" value="Bacteria"/>
</dbReference>
<evidence type="ECO:0000256" key="2">
    <source>
        <dbReference type="ARBA" id="ARBA00023002"/>
    </source>
</evidence>
<feature type="region of interest" description="Disordered" evidence="3">
    <location>
        <begin position="40"/>
        <end position="85"/>
    </location>
</feature>
<organism evidence="5 6">
    <name type="scientific">Microlunatus phosphovorus (strain ATCC 700054 / DSM 10555 / JCM 9379 / NBRC 101784 / NCIMB 13414 / VKM Ac-1990 / NM-1)</name>
    <dbReference type="NCBI Taxonomy" id="1032480"/>
    <lineage>
        <taxon>Bacteria</taxon>
        <taxon>Bacillati</taxon>
        <taxon>Actinomycetota</taxon>
        <taxon>Actinomycetes</taxon>
        <taxon>Propionibacteriales</taxon>
        <taxon>Propionibacteriaceae</taxon>
        <taxon>Microlunatus</taxon>
    </lineage>
</organism>
<dbReference type="Gene3D" id="3.40.605.10">
    <property type="entry name" value="Aldehyde Dehydrogenase, Chain A, domain 1"/>
    <property type="match status" value="1"/>
</dbReference>
<dbReference type="PANTHER" id="PTHR42991:SF1">
    <property type="entry name" value="ALDEHYDE DEHYDROGENASE"/>
    <property type="match status" value="1"/>
</dbReference>
<reference evidence="5 6" key="1">
    <citation type="submission" date="2011-05" db="EMBL/GenBank/DDBJ databases">
        <title>Whole genome sequence of Microlunatus phosphovorus NM-1.</title>
        <authorList>
            <person name="Hosoyama A."/>
            <person name="Sasaki K."/>
            <person name="Harada T."/>
            <person name="Igarashi R."/>
            <person name="Kawakoshi A."/>
            <person name="Sasagawa M."/>
            <person name="Fukada J."/>
            <person name="Nakamura S."/>
            <person name="Katano Y."/>
            <person name="Hanada S."/>
            <person name="Kamagata Y."/>
            <person name="Nakamura N."/>
            <person name="Yamazaki S."/>
            <person name="Fujita N."/>
        </authorList>
    </citation>
    <scope>NUCLEOTIDE SEQUENCE [LARGE SCALE GENOMIC DNA]</scope>
    <source>
        <strain evidence="6">ATCC 700054 / DSM 10555 / JCM 9379 / NBRC 101784 / NCIMB 13414 / VKM Ac-1990 / NM-1</strain>
    </source>
</reference>
<dbReference type="Gene3D" id="3.40.309.10">
    <property type="entry name" value="Aldehyde Dehydrogenase, Chain A, domain 2"/>
    <property type="match status" value="1"/>
</dbReference>
<dbReference type="InterPro" id="IPR015590">
    <property type="entry name" value="Aldehyde_DH_dom"/>
</dbReference>
<dbReference type="Proteomes" id="UP000007947">
    <property type="component" value="Chromosome"/>
</dbReference>
<dbReference type="Pfam" id="PF00171">
    <property type="entry name" value="Aldedh"/>
    <property type="match status" value="1"/>
</dbReference>
<feature type="domain" description="Aldehyde dehydrogenase" evidence="4">
    <location>
        <begin position="87"/>
        <end position="158"/>
    </location>
</feature>
<dbReference type="EMBL" id="AP012204">
    <property type="protein sequence ID" value="BAK36222.1"/>
    <property type="molecule type" value="Genomic_DNA"/>
</dbReference>
<dbReference type="STRING" id="1032480.MLP_32080"/>
<dbReference type="KEGG" id="mph:MLP_32080"/>
<accession>F5XLF6</accession>
<keyword evidence="2" id="KW-0560">Oxidoreductase</keyword>
<dbReference type="HOGENOM" id="CLU_1617132_0_0_11"/>
<protein>
    <recommendedName>
        <fullName evidence="4">Aldehyde dehydrogenase domain-containing protein</fullName>
    </recommendedName>
</protein>
<dbReference type="InterPro" id="IPR051020">
    <property type="entry name" value="ALDH-related_metabolic_enz"/>
</dbReference>
<dbReference type="PANTHER" id="PTHR42991">
    <property type="entry name" value="ALDEHYDE DEHYDROGENASE"/>
    <property type="match status" value="1"/>
</dbReference>
<dbReference type="GO" id="GO:0008911">
    <property type="term" value="F:lactaldehyde dehydrogenase (NAD+) activity"/>
    <property type="evidence" value="ECO:0007669"/>
    <property type="project" value="TreeGrafter"/>
</dbReference>
<dbReference type="SUPFAM" id="SSF53720">
    <property type="entry name" value="ALDH-like"/>
    <property type="match status" value="2"/>
</dbReference>
<dbReference type="RefSeq" id="WP_013864085.1">
    <property type="nucleotide sequence ID" value="NC_015635.1"/>
</dbReference>
<evidence type="ECO:0000259" key="4">
    <source>
        <dbReference type="Pfam" id="PF00171"/>
    </source>
</evidence>
<dbReference type="InterPro" id="IPR016163">
    <property type="entry name" value="Ald_DH_C"/>
</dbReference>
<evidence type="ECO:0000256" key="1">
    <source>
        <dbReference type="ARBA" id="ARBA00009986"/>
    </source>
</evidence>
<dbReference type="AlphaFoldDB" id="F5XLF6"/>
<evidence type="ECO:0000313" key="5">
    <source>
        <dbReference type="EMBL" id="BAK36222.1"/>
    </source>
</evidence>
<comment type="similarity">
    <text evidence="1">Belongs to the aldehyde dehydrogenase family.</text>
</comment>
<keyword evidence="6" id="KW-1185">Reference proteome</keyword>
<dbReference type="InterPro" id="IPR016161">
    <property type="entry name" value="Ald_DH/histidinol_DH"/>
</dbReference>
<dbReference type="OrthoDB" id="6882680at2"/>